<proteinExistence type="predicted"/>
<organism evidence="2 3">
    <name type="scientific">Arthrobacter sulfonylureivorans</name>
    <dbReference type="NCBI Taxonomy" id="2486855"/>
    <lineage>
        <taxon>Bacteria</taxon>
        <taxon>Bacillati</taxon>
        <taxon>Actinomycetota</taxon>
        <taxon>Actinomycetes</taxon>
        <taxon>Micrococcales</taxon>
        <taxon>Micrococcaceae</taxon>
        <taxon>Arthrobacter</taxon>
    </lineage>
</organism>
<keyword evidence="3" id="KW-1185">Reference proteome</keyword>
<reference evidence="2 3" key="1">
    <citation type="submission" date="2022-03" db="EMBL/GenBank/DDBJ databases">
        <title>Isotopic signatures of nitrous oxide derived from detoxification processes.</title>
        <authorList>
            <person name="Behrendt U."/>
            <person name="Buchen C."/>
            <person name="Well R."/>
            <person name="Ulrich A."/>
            <person name="Rohe L."/>
            <person name="Kolb S."/>
            <person name="Schloter M."/>
            <person name="Horn M.A."/>
            <person name="Augustin J."/>
        </authorList>
    </citation>
    <scope>NUCLEOTIDE SEQUENCE [LARGE SCALE GENOMIC DNA]</scope>
    <source>
        <strain evidence="2 3">S4-C24</strain>
    </source>
</reference>
<sequence length="64" mass="7163">MSKTSERRIAQSESQKTPSLTMANEEALERQVRQMKAALIVKLDKKTGKKTPDYIVRVAEGKAS</sequence>
<evidence type="ECO:0000256" key="1">
    <source>
        <dbReference type="SAM" id="MobiDB-lite"/>
    </source>
</evidence>
<feature type="compositionally biased region" description="Polar residues" evidence="1">
    <location>
        <begin position="11"/>
        <end position="22"/>
    </location>
</feature>
<accession>A0ABY3W8Z2</accession>
<feature type="region of interest" description="Disordered" evidence="1">
    <location>
        <begin position="1"/>
        <end position="23"/>
    </location>
</feature>
<evidence type="ECO:0000313" key="2">
    <source>
        <dbReference type="EMBL" id="UNK45695.1"/>
    </source>
</evidence>
<gene>
    <name evidence="2" type="ORF">MNQ99_17545</name>
</gene>
<evidence type="ECO:0000313" key="3">
    <source>
        <dbReference type="Proteomes" id="UP000829069"/>
    </source>
</evidence>
<protein>
    <submittedName>
        <fullName evidence="2">Uncharacterized protein</fullName>
    </submittedName>
</protein>
<dbReference type="RefSeq" id="WP_241913886.1">
    <property type="nucleotide sequence ID" value="NZ_CP093326.1"/>
</dbReference>
<dbReference type="Proteomes" id="UP000829069">
    <property type="component" value="Chromosome"/>
</dbReference>
<dbReference type="EMBL" id="CP093326">
    <property type="protein sequence ID" value="UNK45695.1"/>
    <property type="molecule type" value="Genomic_DNA"/>
</dbReference>
<name>A0ABY3W8Z2_9MICC</name>
<feature type="compositionally biased region" description="Basic and acidic residues" evidence="1">
    <location>
        <begin position="1"/>
        <end position="10"/>
    </location>
</feature>